<accession>G1K0Y3</accession>
<feature type="compositionally biased region" description="Basic and acidic residues" evidence="1">
    <location>
        <begin position="1"/>
        <end position="23"/>
    </location>
</feature>
<feature type="region of interest" description="Disordered" evidence="1">
    <location>
        <begin position="1"/>
        <end position="24"/>
    </location>
</feature>
<dbReference type="RefSeq" id="NP_001256683.1">
    <property type="nucleotide sequence ID" value="NM_001269754.1"/>
</dbReference>
<evidence type="ECO:0000256" key="1">
    <source>
        <dbReference type="SAM" id="MobiDB-lite"/>
    </source>
</evidence>
<keyword evidence="3" id="KW-1185">Reference proteome</keyword>
<gene>
    <name evidence="2" type="ORF">CELE_T26E4.18</name>
    <name evidence="2 4" type="ORF">T26E4.18</name>
</gene>
<dbReference type="KEGG" id="cel:CELE_T26E4.18"/>
<dbReference type="Proteomes" id="UP000001940">
    <property type="component" value="Chromosome V"/>
</dbReference>
<evidence type="ECO:0000313" key="2">
    <source>
        <dbReference type="EMBL" id="CCC42202.1"/>
    </source>
</evidence>
<dbReference type="GeneID" id="13217128"/>
<proteinExistence type="predicted"/>
<evidence type="ECO:0000313" key="3">
    <source>
        <dbReference type="Proteomes" id="UP000001940"/>
    </source>
</evidence>
<name>G1K0Y3_CAEEL</name>
<protein>
    <submittedName>
        <fullName evidence="2">DUF4025 domain-containing protein</fullName>
    </submittedName>
</protein>
<dbReference type="InParanoid" id="G1K0Y3"/>
<dbReference type="CTD" id="13217128"/>
<dbReference type="PaxDb" id="6239-T26E4.18"/>
<evidence type="ECO:0000313" key="4">
    <source>
        <dbReference type="WormBase" id="T26E4.18"/>
    </source>
</evidence>
<dbReference type="EMBL" id="BX284605">
    <property type="protein sequence ID" value="CCC42202.1"/>
    <property type="molecule type" value="Genomic_DNA"/>
</dbReference>
<reference evidence="2 3" key="1">
    <citation type="journal article" date="1998" name="Science">
        <title>Genome sequence of the nematode C. elegans: a platform for investigating biology.</title>
        <authorList>
            <consortium name="The C. elegans sequencing consortium"/>
            <person name="Sulson J.E."/>
            <person name="Waterston R."/>
        </authorList>
    </citation>
    <scope>NUCLEOTIDE SEQUENCE [LARGE SCALE GENOMIC DNA]</scope>
    <source>
        <strain evidence="2 3">Bristol N2</strain>
    </source>
</reference>
<dbReference type="HOGENOM" id="CLU_3208121_0_0_1"/>
<sequence length="45" mass="4986">MNEGRDGETDCNKDKTLDGRITDVEDVVTEDVGRDHPNQVALQEA</sequence>
<dbReference type="AGR" id="WB:WBGene00206503"/>
<dbReference type="STRING" id="6239.T26E4.18.1"/>
<dbReference type="WormBase" id="T26E4.18">
    <property type="protein sequence ID" value="CE46238"/>
    <property type="gene ID" value="WBGene00206503"/>
</dbReference>
<dbReference type="AlphaFoldDB" id="G1K0Y3"/>
<organism evidence="2 3">
    <name type="scientific">Caenorhabditis elegans</name>
    <dbReference type="NCBI Taxonomy" id="6239"/>
    <lineage>
        <taxon>Eukaryota</taxon>
        <taxon>Metazoa</taxon>
        <taxon>Ecdysozoa</taxon>
        <taxon>Nematoda</taxon>
        <taxon>Chromadorea</taxon>
        <taxon>Rhabditida</taxon>
        <taxon>Rhabditina</taxon>
        <taxon>Rhabditomorpha</taxon>
        <taxon>Rhabditoidea</taxon>
        <taxon>Rhabditidae</taxon>
        <taxon>Peloderinae</taxon>
        <taxon>Caenorhabditis</taxon>
    </lineage>
</organism>